<dbReference type="AlphaFoldDB" id="A0A9P5U238"/>
<dbReference type="Proteomes" id="UP000772434">
    <property type="component" value="Unassembled WGS sequence"/>
</dbReference>
<keyword evidence="1 4" id="KW-0560">Oxidoreductase</keyword>
<dbReference type="InterPro" id="IPR016161">
    <property type="entry name" value="Ald_DH/histidinol_DH"/>
</dbReference>
<dbReference type="GO" id="GO:0003842">
    <property type="term" value="F:L-glutamate gamma-semialdehyde dehydrogenase activity"/>
    <property type="evidence" value="ECO:0007669"/>
    <property type="project" value="TreeGrafter"/>
</dbReference>
<evidence type="ECO:0000256" key="1">
    <source>
        <dbReference type="ARBA" id="ARBA00023002"/>
    </source>
</evidence>
<proteinExistence type="inferred from homology"/>
<dbReference type="PANTHER" id="PTHR42862:SF1">
    <property type="entry name" value="DELTA-1-PYRROLINE-5-CARBOXYLATE DEHYDROGENASE 2, ISOFORM A-RELATED"/>
    <property type="match status" value="1"/>
</dbReference>
<dbReference type="Gene3D" id="3.40.605.10">
    <property type="entry name" value="Aldehyde Dehydrogenase, Chain A, domain 1"/>
    <property type="match status" value="1"/>
</dbReference>
<keyword evidence="7" id="KW-1185">Reference proteome</keyword>
<evidence type="ECO:0000256" key="4">
    <source>
        <dbReference type="RuleBase" id="RU003345"/>
    </source>
</evidence>
<dbReference type="PROSITE" id="PS00687">
    <property type="entry name" value="ALDEHYDE_DEHYDR_GLU"/>
    <property type="match status" value="1"/>
</dbReference>
<keyword evidence="2" id="KW-0520">NAD</keyword>
<dbReference type="InterPro" id="IPR016163">
    <property type="entry name" value="Ald_DH_C"/>
</dbReference>
<organism evidence="6 7">
    <name type="scientific">Rhodocollybia butyracea</name>
    <dbReference type="NCBI Taxonomy" id="206335"/>
    <lineage>
        <taxon>Eukaryota</taxon>
        <taxon>Fungi</taxon>
        <taxon>Dikarya</taxon>
        <taxon>Basidiomycota</taxon>
        <taxon>Agaricomycotina</taxon>
        <taxon>Agaricomycetes</taxon>
        <taxon>Agaricomycetidae</taxon>
        <taxon>Agaricales</taxon>
        <taxon>Marasmiineae</taxon>
        <taxon>Omphalotaceae</taxon>
        <taxon>Rhodocollybia</taxon>
    </lineage>
</organism>
<dbReference type="GO" id="GO:0010133">
    <property type="term" value="P:L-proline catabolic process to L-glutamate"/>
    <property type="evidence" value="ECO:0007669"/>
    <property type="project" value="TreeGrafter"/>
</dbReference>
<dbReference type="OrthoDB" id="10593013at2759"/>
<dbReference type="GO" id="GO:0005759">
    <property type="term" value="C:mitochondrial matrix"/>
    <property type="evidence" value="ECO:0007669"/>
    <property type="project" value="TreeGrafter"/>
</dbReference>
<comment type="similarity">
    <text evidence="4">Belongs to the aldehyde dehydrogenase family.</text>
</comment>
<dbReference type="Pfam" id="PF00171">
    <property type="entry name" value="Aldedh"/>
    <property type="match status" value="1"/>
</dbReference>
<dbReference type="InterPro" id="IPR050485">
    <property type="entry name" value="Proline_metab_enzyme"/>
</dbReference>
<sequence length="199" mass="23364">MWRNCMLSSRQRTLWVHGTASNAFGCSLRVCRHPFQLNRDRRKSIRDACARGQHYCLKAFPCRNLLELHRALNLHRGRCTLERHPVCTWLLQRSSHRPSAQEFCCIPFLTKLWKDIATNTDKYKGYPRIIGETGGKNFHIVHKSAEFRNAVIQAVRGAFEYQGQKCSALWQLLVSLDWQLHFSWVPSCNIDYSRMRSRE</sequence>
<gene>
    <name evidence="6" type="ORF">BDP27DRAFT_252687</name>
</gene>
<name>A0A9P5U238_9AGAR</name>
<dbReference type="EMBL" id="JADNRY010000154">
    <property type="protein sequence ID" value="KAF9063107.1"/>
    <property type="molecule type" value="Genomic_DNA"/>
</dbReference>
<dbReference type="InterPro" id="IPR015590">
    <property type="entry name" value="Aldehyde_DH_dom"/>
</dbReference>
<evidence type="ECO:0000256" key="2">
    <source>
        <dbReference type="ARBA" id="ARBA00023027"/>
    </source>
</evidence>
<dbReference type="PANTHER" id="PTHR42862">
    <property type="entry name" value="DELTA-1-PYRROLINE-5-CARBOXYLATE DEHYDROGENASE 1, ISOFORM A-RELATED"/>
    <property type="match status" value="1"/>
</dbReference>
<reference evidence="6" key="1">
    <citation type="submission" date="2020-11" db="EMBL/GenBank/DDBJ databases">
        <authorList>
            <consortium name="DOE Joint Genome Institute"/>
            <person name="Ahrendt S."/>
            <person name="Riley R."/>
            <person name="Andreopoulos W."/>
            <person name="Labutti K."/>
            <person name="Pangilinan J."/>
            <person name="Ruiz-Duenas F.J."/>
            <person name="Barrasa J.M."/>
            <person name="Sanchez-Garcia M."/>
            <person name="Camarero S."/>
            <person name="Miyauchi S."/>
            <person name="Serrano A."/>
            <person name="Linde D."/>
            <person name="Babiker R."/>
            <person name="Drula E."/>
            <person name="Ayuso-Fernandez I."/>
            <person name="Pacheco R."/>
            <person name="Padilla G."/>
            <person name="Ferreira P."/>
            <person name="Barriuso J."/>
            <person name="Kellner H."/>
            <person name="Castanera R."/>
            <person name="Alfaro M."/>
            <person name="Ramirez L."/>
            <person name="Pisabarro A.G."/>
            <person name="Kuo A."/>
            <person name="Tritt A."/>
            <person name="Lipzen A."/>
            <person name="He G."/>
            <person name="Yan M."/>
            <person name="Ng V."/>
            <person name="Cullen D."/>
            <person name="Martin F."/>
            <person name="Rosso M.-N."/>
            <person name="Henrissat B."/>
            <person name="Hibbett D."/>
            <person name="Martinez A.T."/>
            <person name="Grigoriev I.V."/>
        </authorList>
    </citation>
    <scope>NUCLEOTIDE SEQUENCE</scope>
    <source>
        <strain evidence="6">AH 40177</strain>
    </source>
</reference>
<dbReference type="Gene3D" id="3.40.309.10">
    <property type="entry name" value="Aldehyde Dehydrogenase, Chain A, domain 2"/>
    <property type="match status" value="1"/>
</dbReference>
<dbReference type="InterPro" id="IPR029510">
    <property type="entry name" value="Ald_DH_CS_GLU"/>
</dbReference>
<evidence type="ECO:0000313" key="6">
    <source>
        <dbReference type="EMBL" id="KAF9063107.1"/>
    </source>
</evidence>
<dbReference type="SUPFAM" id="SSF53720">
    <property type="entry name" value="ALDH-like"/>
    <property type="match status" value="1"/>
</dbReference>
<feature type="domain" description="Aldehyde dehydrogenase" evidence="5">
    <location>
        <begin position="116"/>
        <end position="175"/>
    </location>
</feature>
<accession>A0A9P5U238</accession>
<comment type="caution">
    <text evidence="6">The sequence shown here is derived from an EMBL/GenBank/DDBJ whole genome shotgun (WGS) entry which is preliminary data.</text>
</comment>
<feature type="active site" evidence="3">
    <location>
        <position position="132"/>
    </location>
</feature>
<protein>
    <recommendedName>
        <fullName evidence="5">Aldehyde dehydrogenase domain-containing protein</fullName>
    </recommendedName>
</protein>
<evidence type="ECO:0000259" key="5">
    <source>
        <dbReference type="Pfam" id="PF00171"/>
    </source>
</evidence>
<evidence type="ECO:0000313" key="7">
    <source>
        <dbReference type="Proteomes" id="UP000772434"/>
    </source>
</evidence>
<evidence type="ECO:0000256" key="3">
    <source>
        <dbReference type="PROSITE-ProRule" id="PRU10007"/>
    </source>
</evidence>
<dbReference type="InterPro" id="IPR016162">
    <property type="entry name" value="Ald_DH_N"/>
</dbReference>